<comment type="similarity">
    <text evidence="8">Belongs to the radical SAM superfamily. 7-carboxy-7-deazaguanine synthase family.</text>
</comment>
<organism evidence="10 11">
    <name type="scientific">Megasphaera stantonii</name>
    <dbReference type="NCBI Taxonomy" id="2144175"/>
    <lineage>
        <taxon>Bacteria</taxon>
        <taxon>Bacillati</taxon>
        <taxon>Bacillota</taxon>
        <taxon>Negativicutes</taxon>
        <taxon>Veillonellales</taxon>
        <taxon>Veillonellaceae</taxon>
        <taxon>Megasphaera</taxon>
    </lineage>
</organism>
<keyword evidence="8" id="KW-0671">Queuosine biosynthesis</keyword>
<dbReference type="Pfam" id="PF04055">
    <property type="entry name" value="Radical_SAM"/>
    <property type="match status" value="1"/>
</dbReference>
<dbReference type="KEGG" id="meg:DKB62_07540"/>
<evidence type="ECO:0000256" key="1">
    <source>
        <dbReference type="ARBA" id="ARBA00022485"/>
    </source>
</evidence>
<evidence type="ECO:0000256" key="3">
    <source>
        <dbReference type="ARBA" id="ARBA00022723"/>
    </source>
</evidence>
<dbReference type="InterPro" id="IPR007197">
    <property type="entry name" value="rSAM"/>
</dbReference>
<dbReference type="PANTHER" id="PTHR42836:SF1">
    <property type="entry name" value="7-CARBOXY-7-DEAZAGUANINE SYNTHASE"/>
    <property type="match status" value="1"/>
</dbReference>
<comment type="cofactor">
    <cofactor evidence="8">
        <name>Mg(2+)</name>
        <dbReference type="ChEBI" id="CHEBI:18420"/>
    </cofactor>
</comment>
<dbReference type="RefSeq" id="WP_107195347.1">
    <property type="nucleotide sequence ID" value="NZ_CP029462.1"/>
</dbReference>
<feature type="binding site" evidence="8">
    <location>
        <position position="33"/>
    </location>
    <ligand>
        <name>[4Fe-4S] cluster</name>
        <dbReference type="ChEBI" id="CHEBI:49883"/>
        <note>4Fe-4S-S-AdoMet</note>
    </ligand>
</feature>
<comment type="cofactor">
    <cofactor evidence="8">
        <name>S-adenosyl-L-methionine</name>
        <dbReference type="ChEBI" id="CHEBI:59789"/>
    </cofactor>
    <text evidence="8">Binds 1 S-adenosyl-L-methionine per subunit.</text>
</comment>
<keyword evidence="6 8" id="KW-0411">Iron-sulfur</keyword>
<comment type="caution">
    <text evidence="8">Lacks conserved residue(s) required for the propagation of feature annotation.</text>
</comment>
<comment type="pathway">
    <text evidence="8">Purine metabolism; 7-cyano-7-deazaguanine biosynthesis.</text>
</comment>
<keyword evidence="2 8" id="KW-0949">S-adenosyl-L-methionine</keyword>
<evidence type="ECO:0000256" key="6">
    <source>
        <dbReference type="ARBA" id="ARBA00023014"/>
    </source>
</evidence>
<dbReference type="SFLD" id="SFLDS00029">
    <property type="entry name" value="Radical_SAM"/>
    <property type="match status" value="1"/>
</dbReference>
<dbReference type="UniPathway" id="UPA00391"/>
<dbReference type="GO" id="GO:0008616">
    <property type="term" value="P:tRNA queuosine(34) biosynthetic process"/>
    <property type="evidence" value="ECO:0007669"/>
    <property type="project" value="UniProtKB-UniRule"/>
</dbReference>
<dbReference type="HAMAP" id="MF_00917">
    <property type="entry name" value="QueE"/>
    <property type="match status" value="1"/>
</dbReference>
<comment type="cofactor">
    <cofactor evidence="8">
        <name>[4Fe-4S] cluster</name>
        <dbReference type="ChEBI" id="CHEBI:49883"/>
    </cofactor>
    <text evidence="8">Binds 1 [4Fe-4S] cluster. The cluster is coordinated with 3 cysteines and an exchangeable S-adenosyl-L-methionine.</text>
</comment>
<evidence type="ECO:0000256" key="7">
    <source>
        <dbReference type="ARBA" id="ARBA00023239"/>
    </source>
</evidence>
<dbReference type="SUPFAM" id="SSF102114">
    <property type="entry name" value="Radical SAM enzymes"/>
    <property type="match status" value="1"/>
</dbReference>
<feature type="binding site" evidence="8">
    <location>
        <position position="75"/>
    </location>
    <ligand>
        <name>substrate</name>
    </ligand>
</feature>
<dbReference type="PANTHER" id="PTHR42836">
    <property type="entry name" value="7-CARBOXY-7-DEAZAGUANINE SYNTHASE"/>
    <property type="match status" value="1"/>
</dbReference>
<evidence type="ECO:0000256" key="4">
    <source>
        <dbReference type="ARBA" id="ARBA00022842"/>
    </source>
</evidence>
<evidence type="ECO:0000256" key="2">
    <source>
        <dbReference type="ARBA" id="ARBA00022691"/>
    </source>
</evidence>
<dbReference type="Proteomes" id="UP000254337">
    <property type="component" value="Chromosome"/>
</dbReference>
<dbReference type="CDD" id="cd01335">
    <property type="entry name" value="Radical_SAM"/>
    <property type="match status" value="1"/>
</dbReference>
<comment type="catalytic activity">
    <reaction evidence="8">
        <text>6-carboxy-5,6,7,8-tetrahydropterin + H(+) = 7-carboxy-7-carbaguanine + NH4(+)</text>
        <dbReference type="Rhea" id="RHEA:27974"/>
        <dbReference type="ChEBI" id="CHEBI:15378"/>
        <dbReference type="ChEBI" id="CHEBI:28938"/>
        <dbReference type="ChEBI" id="CHEBI:61032"/>
        <dbReference type="ChEBI" id="CHEBI:61036"/>
        <dbReference type="EC" id="4.3.99.3"/>
    </reaction>
</comment>
<dbReference type="PROSITE" id="PS51918">
    <property type="entry name" value="RADICAL_SAM"/>
    <property type="match status" value="1"/>
</dbReference>
<feature type="binding site" evidence="8">
    <location>
        <position position="29"/>
    </location>
    <ligand>
        <name>substrate</name>
    </ligand>
</feature>
<dbReference type="InterPro" id="IPR058240">
    <property type="entry name" value="rSAM_sf"/>
</dbReference>
<dbReference type="InterPro" id="IPR013785">
    <property type="entry name" value="Aldolase_TIM"/>
</dbReference>
<feature type="binding site" evidence="8">
    <location>
        <position position="77"/>
    </location>
    <ligand>
        <name>S-adenosyl-L-methionine</name>
        <dbReference type="ChEBI" id="CHEBI:59789"/>
    </ligand>
</feature>
<dbReference type="AlphaFoldDB" id="A0A346AZY2"/>
<comment type="function">
    <text evidence="8">Catalyzes the complex heterocyclic radical-mediated conversion of 6-carboxy-5,6,7,8-tetrahydropterin (CPH4) to 7-carboxy-7-deazaguanine (CDG), a step common to the biosynthetic pathways of all 7-deazapurine-containing compounds.</text>
</comment>
<evidence type="ECO:0000313" key="10">
    <source>
        <dbReference type="EMBL" id="AXL21425.1"/>
    </source>
</evidence>
<dbReference type="GO" id="GO:0051539">
    <property type="term" value="F:4 iron, 4 sulfur cluster binding"/>
    <property type="evidence" value="ECO:0007669"/>
    <property type="project" value="UniProtKB-UniRule"/>
</dbReference>
<dbReference type="GO" id="GO:0000287">
    <property type="term" value="F:magnesium ion binding"/>
    <property type="evidence" value="ECO:0007669"/>
    <property type="project" value="UniProtKB-UniRule"/>
</dbReference>
<keyword evidence="3 8" id="KW-0479">Metal-binding</keyword>
<name>A0A346AZY2_9FIRM</name>
<evidence type="ECO:0000313" key="11">
    <source>
        <dbReference type="Proteomes" id="UP000254337"/>
    </source>
</evidence>
<keyword evidence="1 8" id="KW-0004">4Fe-4S</keyword>
<feature type="binding site" evidence="8">
    <location>
        <position position="42"/>
    </location>
    <ligand>
        <name>Mg(2+)</name>
        <dbReference type="ChEBI" id="CHEBI:18420"/>
    </ligand>
</feature>
<dbReference type="GO" id="GO:1904047">
    <property type="term" value="F:S-adenosyl-L-methionine binding"/>
    <property type="evidence" value="ECO:0007669"/>
    <property type="project" value="UniProtKB-UniRule"/>
</dbReference>
<dbReference type="EMBL" id="CP029462">
    <property type="protein sequence ID" value="AXL21425.1"/>
    <property type="molecule type" value="Genomic_DNA"/>
</dbReference>
<evidence type="ECO:0000259" key="9">
    <source>
        <dbReference type="PROSITE" id="PS51918"/>
    </source>
</evidence>
<keyword evidence="7 8" id="KW-0456">Lyase</keyword>
<comment type="subunit">
    <text evidence="8">Homodimer.</text>
</comment>
<dbReference type="GO" id="GO:0016840">
    <property type="term" value="F:carbon-nitrogen lyase activity"/>
    <property type="evidence" value="ECO:0007669"/>
    <property type="project" value="UniProtKB-UniRule"/>
</dbReference>
<evidence type="ECO:0000256" key="5">
    <source>
        <dbReference type="ARBA" id="ARBA00023004"/>
    </source>
</evidence>
<reference evidence="10 11" key="1">
    <citation type="submission" date="2018-05" db="EMBL/GenBank/DDBJ databases">
        <title>Complete genome sequence of Megasphaera sp. AJH120T, isolated from the ceca of a chicken.</title>
        <authorList>
            <person name="Maki J."/>
            <person name="Looft T."/>
        </authorList>
    </citation>
    <scope>NUCLEOTIDE SEQUENCE [LARGE SCALE GENOMIC DNA]</scope>
    <source>
        <strain evidence="10 11">AJH120</strain>
    </source>
</reference>
<accession>A0A346AZY2</accession>
<keyword evidence="11" id="KW-1185">Reference proteome</keyword>
<proteinExistence type="inferred from homology"/>
<dbReference type="InterPro" id="IPR024924">
    <property type="entry name" value="7-CO-7-deazaguanine_synth-like"/>
</dbReference>
<protein>
    <recommendedName>
        <fullName evidence="8">7-carboxy-7-deazaguanine synthase</fullName>
        <shortName evidence="8">CDG synthase</shortName>
        <ecNumber evidence="8">4.3.99.3</ecNumber>
    </recommendedName>
    <alternativeName>
        <fullName evidence="8">Queuosine biosynthesis protein QueE</fullName>
    </alternativeName>
</protein>
<feature type="domain" description="Radical SAM core" evidence="9">
    <location>
        <begin position="20"/>
        <end position="216"/>
    </location>
</feature>
<sequence length="220" mass="24438">MKYKFPVVEIFDSIEGEGKRTGYMSTFIRFAGCNLRCSYCDTAYALSADDAAAEYTADELAQLVQSKPWSRVTLTGGEPMLQPLQELTERLCRGGCEINIETNGAVLLPKERPAGLFYTMDWKSPSSGMSEAMKLENLQERLTPADVVKFVVATKDDLDDMAYTISHLLPAARPLLYVSPVWGEIEPAALVDFVKEKGLDDVCVQVQLHKIIYDPEARGV</sequence>
<gene>
    <name evidence="8" type="primary">queE</name>
    <name evidence="10" type="ORF">DKB62_07540</name>
</gene>
<dbReference type="PIRSF" id="PIRSF000370">
    <property type="entry name" value="QueE"/>
    <property type="match status" value="1"/>
</dbReference>
<feature type="binding site" evidence="8">
    <location>
        <begin position="39"/>
        <end position="41"/>
    </location>
    <ligand>
        <name>S-adenosyl-L-methionine</name>
        <dbReference type="ChEBI" id="CHEBI:59789"/>
    </ligand>
</feature>
<evidence type="ECO:0000256" key="8">
    <source>
        <dbReference type="HAMAP-Rule" id="MF_00917"/>
    </source>
</evidence>
<feature type="binding site" evidence="8">
    <location>
        <begin position="14"/>
        <end position="16"/>
    </location>
    <ligand>
        <name>substrate</name>
    </ligand>
</feature>
<dbReference type="OrthoDB" id="9792276at2"/>
<dbReference type="Gene3D" id="3.20.20.70">
    <property type="entry name" value="Aldolase class I"/>
    <property type="match status" value="1"/>
</dbReference>
<keyword evidence="4 8" id="KW-0460">Magnesium</keyword>
<feature type="binding site" evidence="8">
    <location>
        <position position="40"/>
    </location>
    <ligand>
        <name>[4Fe-4S] cluster</name>
        <dbReference type="ChEBI" id="CHEBI:49883"/>
        <note>4Fe-4S-S-AdoMet</note>
    </ligand>
</feature>
<dbReference type="EC" id="4.3.99.3" evidence="8"/>
<feature type="binding site" evidence="8">
    <location>
        <position position="37"/>
    </location>
    <ligand>
        <name>[4Fe-4S] cluster</name>
        <dbReference type="ChEBI" id="CHEBI:49883"/>
        <note>4Fe-4S-S-AdoMet</note>
    </ligand>
</feature>
<keyword evidence="5 8" id="KW-0408">Iron</keyword>